<evidence type="ECO:0000256" key="4">
    <source>
        <dbReference type="ARBA" id="ARBA00022481"/>
    </source>
</evidence>
<proteinExistence type="inferred from homology"/>
<dbReference type="RefSeq" id="WP_305910011.1">
    <property type="nucleotide sequence ID" value="NZ_CP157743.1"/>
</dbReference>
<dbReference type="AlphaFoldDB" id="A0AAU7NWR9"/>
<dbReference type="PANTHER" id="PTHR38779:SF2">
    <property type="entry name" value="TYPE II SECRETION SYSTEM PROTEIN I-RELATED"/>
    <property type="match status" value="1"/>
</dbReference>
<dbReference type="InterPro" id="IPR010052">
    <property type="entry name" value="T2SS_protein-GspI"/>
</dbReference>
<keyword evidence="4" id="KW-0488">Methylation</keyword>
<organism evidence="10 11">
    <name type="scientific">Methylomarinum roseum</name>
    <dbReference type="NCBI Taxonomy" id="3067653"/>
    <lineage>
        <taxon>Bacteria</taxon>
        <taxon>Pseudomonadati</taxon>
        <taxon>Pseudomonadota</taxon>
        <taxon>Gammaproteobacteria</taxon>
        <taxon>Methylococcales</taxon>
        <taxon>Methylococcaceae</taxon>
        <taxon>Methylomarinum</taxon>
    </lineage>
</organism>
<evidence type="ECO:0000256" key="9">
    <source>
        <dbReference type="SAM" id="Phobius"/>
    </source>
</evidence>
<keyword evidence="6 9" id="KW-0812">Transmembrane</keyword>
<keyword evidence="5" id="KW-0997">Cell inner membrane</keyword>
<dbReference type="NCBIfam" id="TIGR02532">
    <property type="entry name" value="IV_pilin_GFxxxE"/>
    <property type="match status" value="1"/>
</dbReference>
<reference evidence="10 11" key="1">
    <citation type="journal article" date="2024" name="Microbiology">
        <title>Methylomarinum rosea sp. nov., a novel halophilic methanotrophic bacterium from the hypersaline Lake Elton.</title>
        <authorList>
            <person name="Suleimanov R.Z."/>
            <person name="Oshkin I.Y."/>
            <person name="Danilova O.V."/>
            <person name="Suzina N.E."/>
            <person name="Dedysh S.N."/>
        </authorList>
    </citation>
    <scope>NUCLEOTIDE SEQUENCE [LARGE SCALE GENOMIC DNA]</scope>
    <source>
        <strain evidence="10 11">Ch1-1</strain>
    </source>
</reference>
<evidence type="ECO:0000256" key="7">
    <source>
        <dbReference type="ARBA" id="ARBA00022989"/>
    </source>
</evidence>
<evidence type="ECO:0000256" key="3">
    <source>
        <dbReference type="ARBA" id="ARBA00022475"/>
    </source>
</evidence>
<keyword evidence="3" id="KW-1003">Cell membrane</keyword>
<evidence type="ECO:0000256" key="6">
    <source>
        <dbReference type="ARBA" id="ARBA00022692"/>
    </source>
</evidence>
<evidence type="ECO:0000256" key="8">
    <source>
        <dbReference type="ARBA" id="ARBA00023136"/>
    </source>
</evidence>
<sequence>MTTIARNKGFSLLEILVAFSVMAISLGILLNIFSTGVHTAVIAEEYTVATQIAESLMARTGVETPLVVGETSGSEAEKYHWRVSIAEIPGLQQAESSAAALMEVNVIVQWDDQAARRVELHSVKTGTAL</sequence>
<dbReference type="Pfam" id="PF07963">
    <property type="entry name" value="N_methyl"/>
    <property type="match status" value="1"/>
</dbReference>
<protein>
    <submittedName>
        <fullName evidence="10">Type II secretion system protein</fullName>
    </submittedName>
</protein>
<dbReference type="KEGG" id="mech:Q9L42_002460"/>
<dbReference type="Proteomes" id="UP001225378">
    <property type="component" value="Chromosome"/>
</dbReference>
<evidence type="ECO:0000256" key="5">
    <source>
        <dbReference type="ARBA" id="ARBA00022519"/>
    </source>
</evidence>
<evidence type="ECO:0000313" key="10">
    <source>
        <dbReference type="EMBL" id="XBS21006.1"/>
    </source>
</evidence>
<feature type="transmembrane region" description="Helical" evidence="9">
    <location>
        <begin position="12"/>
        <end position="33"/>
    </location>
</feature>
<dbReference type="GO" id="GO:0015628">
    <property type="term" value="P:protein secretion by the type II secretion system"/>
    <property type="evidence" value="ECO:0007669"/>
    <property type="project" value="InterPro"/>
</dbReference>
<gene>
    <name evidence="10" type="ORF">Q9L42_002460</name>
</gene>
<dbReference type="PROSITE" id="PS00409">
    <property type="entry name" value="PROKAR_NTER_METHYL"/>
    <property type="match status" value="1"/>
</dbReference>
<name>A0AAU7NWR9_9GAMM</name>
<dbReference type="GO" id="GO:0005886">
    <property type="term" value="C:plasma membrane"/>
    <property type="evidence" value="ECO:0007669"/>
    <property type="project" value="UniProtKB-SubCell"/>
</dbReference>
<comment type="similarity">
    <text evidence="2">Belongs to the GSP I family.</text>
</comment>
<comment type="subcellular location">
    <subcellularLocation>
        <location evidence="1">Cell inner membrane</location>
        <topology evidence="1">Single-pass membrane protein</topology>
    </subcellularLocation>
</comment>
<accession>A0AAU7NWR9</accession>
<keyword evidence="8 9" id="KW-0472">Membrane</keyword>
<evidence type="ECO:0000256" key="1">
    <source>
        <dbReference type="ARBA" id="ARBA00004377"/>
    </source>
</evidence>
<dbReference type="EMBL" id="CP157743">
    <property type="protein sequence ID" value="XBS21006.1"/>
    <property type="molecule type" value="Genomic_DNA"/>
</dbReference>
<keyword evidence="7 9" id="KW-1133">Transmembrane helix</keyword>
<evidence type="ECO:0000313" key="11">
    <source>
        <dbReference type="Proteomes" id="UP001225378"/>
    </source>
</evidence>
<keyword evidence="11" id="KW-1185">Reference proteome</keyword>
<evidence type="ECO:0000256" key="2">
    <source>
        <dbReference type="ARBA" id="ARBA00008358"/>
    </source>
</evidence>
<dbReference type="PANTHER" id="PTHR38779">
    <property type="entry name" value="TYPE II SECRETION SYSTEM PROTEIN I-RELATED"/>
    <property type="match status" value="1"/>
</dbReference>
<dbReference type="InterPro" id="IPR012902">
    <property type="entry name" value="N_methyl_site"/>
</dbReference>
<dbReference type="GO" id="GO:0015627">
    <property type="term" value="C:type II protein secretion system complex"/>
    <property type="evidence" value="ECO:0007669"/>
    <property type="project" value="InterPro"/>
</dbReference>